<dbReference type="GO" id="GO:0019239">
    <property type="term" value="F:deaminase activity"/>
    <property type="evidence" value="ECO:0007669"/>
    <property type="project" value="TreeGrafter"/>
</dbReference>
<protein>
    <submittedName>
        <fullName evidence="2">Reactive intermediate/imine deaminase</fullName>
    </submittedName>
</protein>
<dbReference type="InterPro" id="IPR035959">
    <property type="entry name" value="RutC-like_sf"/>
</dbReference>
<gene>
    <name evidence="2" type="ORF">GMST_24990</name>
</gene>
<dbReference type="RefSeq" id="WP_183354992.1">
    <property type="nucleotide sequence ID" value="NZ_BLXX01000007.1"/>
</dbReference>
<keyword evidence="3" id="KW-1185">Reference proteome</keyword>
<evidence type="ECO:0000313" key="2">
    <source>
        <dbReference type="EMBL" id="GFO60174.1"/>
    </source>
</evidence>
<dbReference type="InterPro" id="IPR006175">
    <property type="entry name" value="YjgF/YER057c/UK114"/>
</dbReference>
<accession>A0A6V8MJQ8</accession>
<reference evidence="3" key="1">
    <citation type="submission" date="2020-06" db="EMBL/GenBank/DDBJ databases">
        <title>Draft genomic sequence of Geomonas sp. Red330.</title>
        <authorList>
            <person name="Itoh H."/>
            <person name="Zhenxing X."/>
            <person name="Ushijima N."/>
            <person name="Masuda Y."/>
            <person name="Shiratori Y."/>
            <person name="Senoo K."/>
        </authorList>
    </citation>
    <scope>NUCLEOTIDE SEQUENCE [LARGE SCALE GENOMIC DNA]</scope>
    <source>
        <strain evidence="3">Red330</strain>
    </source>
</reference>
<dbReference type="Gene3D" id="3.30.1330.40">
    <property type="entry name" value="RutC-like"/>
    <property type="match status" value="1"/>
</dbReference>
<dbReference type="AlphaFoldDB" id="A0A6V8MJQ8"/>
<comment type="similarity">
    <text evidence="1">Belongs to the RutC family.</text>
</comment>
<dbReference type="InterPro" id="IPR006056">
    <property type="entry name" value="RidA"/>
</dbReference>
<evidence type="ECO:0000256" key="1">
    <source>
        <dbReference type="ARBA" id="ARBA00010552"/>
    </source>
</evidence>
<dbReference type="NCBIfam" id="TIGR00004">
    <property type="entry name" value="Rid family detoxifying hydrolase"/>
    <property type="match status" value="1"/>
</dbReference>
<sequence>MSKEIISTEQAPKAIGPYSQGVKAGGFLFLSGAIALDPATGEMCGGGVSAETELVMKNIGALLEASGLGFGDVVKSVIYLANMGDFATVNAIYGRFFPENPPARVTVEVKGLPRAALVEIEVTALCR</sequence>
<name>A0A6V8MJQ8_9BACT</name>
<comment type="caution">
    <text evidence="2">The sequence shown here is derived from an EMBL/GenBank/DDBJ whole genome shotgun (WGS) entry which is preliminary data.</text>
</comment>
<dbReference type="PANTHER" id="PTHR11803">
    <property type="entry name" value="2-IMINOBUTANOATE/2-IMINOPROPANOATE DEAMINASE RIDA"/>
    <property type="match status" value="1"/>
</dbReference>
<dbReference type="Pfam" id="PF01042">
    <property type="entry name" value="Ribonuc_L-PSP"/>
    <property type="match status" value="1"/>
</dbReference>
<dbReference type="CDD" id="cd00448">
    <property type="entry name" value="YjgF_YER057c_UK114_family"/>
    <property type="match status" value="1"/>
</dbReference>
<dbReference type="GO" id="GO:0005829">
    <property type="term" value="C:cytosol"/>
    <property type="evidence" value="ECO:0007669"/>
    <property type="project" value="TreeGrafter"/>
</dbReference>
<dbReference type="FunFam" id="3.30.1330.40:FF:000001">
    <property type="entry name" value="L-PSP family endoribonuclease"/>
    <property type="match status" value="1"/>
</dbReference>
<evidence type="ECO:0000313" key="3">
    <source>
        <dbReference type="Proteomes" id="UP000556026"/>
    </source>
</evidence>
<proteinExistence type="inferred from homology"/>
<dbReference type="EMBL" id="BLXX01000007">
    <property type="protein sequence ID" value="GFO60174.1"/>
    <property type="molecule type" value="Genomic_DNA"/>
</dbReference>
<dbReference type="Proteomes" id="UP000556026">
    <property type="component" value="Unassembled WGS sequence"/>
</dbReference>
<organism evidence="2 3">
    <name type="scientific">Geomonas silvestris</name>
    <dbReference type="NCBI Taxonomy" id="2740184"/>
    <lineage>
        <taxon>Bacteria</taxon>
        <taxon>Pseudomonadati</taxon>
        <taxon>Thermodesulfobacteriota</taxon>
        <taxon>Desulfuromonadia</taxon>
        <taxon>Geobacterales</taxon>
        <taxon>Geobacteraceae</taxon>
        <taxon>Geomonas</taxon>
    </lineage>
</organism>
<dbReference type="PANTHER" id="PTHR11803:SF39">
    <property type="entry name" value="2-IMINOBUTANOATE_2-IMINOPROPANOATE DEAMINASE"/>
    <property type="match status" value="1"/>
</dbReference>
<dbReference type="SUPFAM" id="SSF55298">
    <property type="entry name" value="YjgF-like"/>
    <property type="match status" value="1"/>
</dbReference>
<dbReference type="InterPro" id="IPR019897">
    <property type="entry name" value="RidA_CS"/>
</dbReference>
<dbReference type="PROSITE" id="PS01094">
    <property type="entry name" value="UPF0076"/>
    <property type="match status" value="1"/>
</dbReference>